<protein>
    <submittedName>
        <fullName evidence="4">HAD-IIB family hydrolase</fullName>
    </submittedName>
</protein>
<dbReference type="GO" id="GO:0016787">
    <property type="term" value="F:hydrolase activity"/>
    <property type="evidence" value="ECO:0007669"/>
    <property type="project" value="UniProtKB-KW"/>
</dbReference>
<dbReference type="SUPFAM" id="SSF56784">
    <property type="entry name" value="HAD-like"/>
    <property type="match status" value="1"/>
</dbReference>
<evidence type="ECO:0000313" key="4">
    <source>
        <dbReference type="EMBL" id="MCC2615542.1"/>
    </source>
</evidence>
<dbReference type="EMBL" id="JAJEWP010000001">
    <property type="protein sequence ID" value="MCC2615542.1"/>
    <property type="molecule type" value="Genomic_DNA"/>
</dbReference>
<keyword evidence="5" id="KW-1185">Reference proteome</keyword>
<dbReference type="InterPro" id="IPR023214">
    <property type="entry name" value="HAD_sf"/>
</dbReference>
<name>A0ABS8G4M3_9ALTE</name>
<gene>
    <name evidence="4" type="ORF">LJ739_04740</name>
</gene>
<dbReference type="Gene3D" id="3.30.980.20">
    <property type="entry name" value="Putative mannosyl-3-phosphoglycerate phosphatase, domain 2"/>
    <property type="match status" value="1"/>
</dbReference>
<dbReference type="SFLD" id="SFLDG01142">
    <property type="entry name" value="C2.B.2:_Mannosyl-3-phosphoglyc"/>
    <property type="match status" value="1"/>
</dbReference>
<keyword evidence="3" id="KW-0460">Magnesium</keyword>
<dbReference type="RefSeq" id="WP_229157491.1">
    <property type="nucleotide sequence ID" value="NZ_JAJEWP010000001.1"/>
</dbReference>
<evidence type="ECO:0000256" key="3">
    <source>
        <dbReference type="ARBA" id="ARBA00022842"/>
    </source>
</evidence>
<dbReference type="NCBIfam" id="NF001218">
    <property type="entry name" value="PRK00192.1-5"/>
    <property type="match status" value="1"/>
</dbReference>
<accession>A0ABS8G4M3</accession>
<dbReference type="NCBIfam" id="TIGR01486">
    <property type="entry name" value="HAD-SF-IIB-MPGP"/>
    <property type="match status" value="1"/>
</dbReference>
<dbReference type="Gene3D" id="3.40.50.1000">
    <property type="entry name" value="HAD superfamily/HAD-like"/>
    <property type="match status" value="1"/>
</dbReference>
<evidence type="ECO:0000313" key="5">
    <source>
        <dbReference type="Proteomes" id="UP001520878"/>
    </source>
</evidence>
<dbReference type="InterPro" id="IPR006379">
    <property type="entry name" value="HAD-SF_hydro_IIB"/>
</dbReference>
<proteinExistence type="predicted"/>
<organism evidence="4 5">
    <name type="scientific">Fluctibacter halophilus</name>
    <dbReference type="NCBI Taxonomy" id="226011"/>
    <lineage>
        <taxon>Bacteria</taxon>
        <taxon>Pseudomonadati</taxon>
        <taxon>Pseudomonadota</taxon>
        <taxon>Gammaproteobacteria</taxon>
        <taxon>Alteromonadales</taxon>
        <taxon>Alteromonadaceae</taxon>
        <taxon>Fluctibacter</taxon>
    </lineage>
</organism>
<dbReference type="PANTHER" id="PTHR10000">
    <property type="entry name" value="PHOSPHOSERINE PHOSPHATASE"/>
    <property type="match status" value="1"/>
</dbReference>
<dbReference type="InterPro" id="IPR006381">
    <property type="entry name" value="HAD-SF-IIB-MPGP"/>
</dbReference>
<sequence length="273" mass="30805">MTEFVVFTDMDGTLLDHHTYSMDAAIPMLNRLKQLGIPVIPNTSKTYAEMRVLRETLGLDGPFCVENGAAIHIPHGFFEQKPPGTQWQDDHWVHQFCSRKHYWTNLLRQVKERYPDSFVGFSDMSLDDIVAATGLSPAQAALAAQRQYGEPVLWRGSEQQKQQFMDDLRQNGATPLQGGRFIHVSGDCNKGQALRWFMQEWRRQYPHKPCRSIALGDGNNDIAMLQAADVAIRILSPVNPPPTVQGHPHCLTSTLEGPAGWNEMLTQLLEQQV</sequence>
<keyword evidence="1" id="KW-0479">Metal-binding</keyword>
<evidence type="ECO:0000256" key="2">
    <source>
        <dbReference type="ARBA" id="ARBA00022801"/>
    </source>
</evidence>
<dbReference type="NCBIfam" id="TIGR01484">
    <property type="entry name" value="HAD-SF-IIB"/>
    <property type="match status" value="1"/>
</dbReference>
<evidence type="ECO:0000256" key="1">
    <source>
        <dbReference type="ARBA" id="ARBA00022723"/>
    </source>
</evidence>
<dbReference type="SFLD" id="SFLDS00003">
    <property type="entry name" value="Haloacid_Dehalogenase"/>
    <property type="match status" value="1"/>
</dbReference>
<dbReference type="InterPro" id="IPR036412">
    <property type="entry name" value="HAD-like_sf"/>
</dbReference>
<dbReference type="Proteomes" id="UP001520878">
    <property type="component" value="Unassembled WGS sequence"/>
</dbReference>
<dbReference type="Pfam" id="PF08282">
    <property type="entry name" value="Hydrolase_3"/>
    <property type="match status" value="2"/>
</dbReference>
<keyword evidence="2 4" id="KW-0378">Hydrolase</keyword>
<comment type="caution">
    <text evidence="4">The sequence shown here is derived from an EMBL/GenBank/DDBJ whole genome shotgun (WGS) entry which is preliminary data.</text>
</comment>
<dbReference type="PANTHER" id="PTHR10000:SF8">
    <property type="entry name" value="HAD SUPERFAMILY HYDROLASE-LIKE, TYPE 3"/>
    <property type="match status" value="1"/>
</dbReference>
<reference evidence="4 5" key="1">
    <citation type="submission" date="2021-10" db="EMBL/GenBank/DDBJ databases">
        <title>Draft genome of Aestuariibacter halophilus JC2043.</title>
        <authorList>
            <person name="Emsley S.A."/>
            <person name="Pfannmuller K.M."/>
            <person name="Ushijima B."/>
            <person name="Saw J.H."/>
            <person name="Videau P."/>
        </authorList>
    </citation>
    <scope>NUCLEOTIDE SEQUENCE [LARGE SCALE GENOMIC DNA]</scope>
    <source>
        <strain evidence="4 5">JC2043</strain>
    </source>
</reference>
<dbReference type="SFLD" id="SFLDG01140">
    <property type="entry name" value="C2.B:_Phosphomannomutase_and_P"/>
    <property type="match status" value="1"/>
</dbReference>